<comment type="similarity">
    <text evidence="7">Belongs to the dihydrofolate reductase family.</text>
</comment>
<dbReference type="GO" id="GO:0046655">
    <property type="term" value="P:folic acid metabolic process"/>
    <property type="evidence" value="ECO:0007669"/>
    <property type="project" value="TreeGrafter"/>
</dbReference>
<evidence type="ECO:0000256" key="7">
    <source>
        <dbReference type="RuleBase" id="RU004474"/>
    </source>
</evidence>
<dbReference type="GO" id="GO:0004146">
    <property type="term" value="F:dihydrofolate reductase activity"/>
    <property type="evidence" value="ECO:0007669"/>
    <property type="project" value="UniProtKB-EC"/>
</dbReference>
<proteinExistence type="inferred from homology"/>
<dbReference type="InterPro" id="IPR024072">
    <property type="entry name" value="DHFR-like_dom_sf"/>
</dbReference>
<dbReference type="InterPro" id="IPR001796">
    <property type="entry name" value="DHFR_dom"/>
</dbReference>
<keyword evidence="4" id="KW-0554">One-carbon metabolism</keyword>
<dbReference type="OrthoDB" id="414698at2759"/>
<dbReference type="PRINTS" id="PR00070">
    <property type="entry name" value="DHFR"/>
</dbReference>
<keyword evidence="10" id="KW-1185">Reference proteome</keyword>
<evidence type="ECO:0000313" key="9">
    <source>
        <dbReference type="EMBL" id="SMN20217.1"/>
    </source>
</evidence>
<evidence type="ECO:0000256" key="6">
    <source>
        <dbReference type="ARBA" id="ARBA00023002"/>
    </source>
</evidence>
<evidence type="ECO:0000256" key="2">
    <source>
        <dbReference type="ARBA" id="ARBA00012856"/>
    </source>
</evidence>
<name>A0A1X7R3G2_9SACH</name>
<dbReference type="EMBL" id="FXLY01000005">
    <property type="protein sequence ID" value="SMN20217.1"/>
    <property type="molecule type" value="Genomic_DNA"/>
</dbReference>
<keyword evidence="5" id="KW-0521">NADP</keyword>
<dbReference type="PANTHER" id="PTHR48069:SF3">
    <property type="entry name" value="DIHYDROFOLATE REDUCTASE"/>
    <property type="match status" value="1"/>
</dbReference>
<protein>
    <recommendedName>
        <fullName evidence="3">Dihydrofolate reductase</fullName>
        <ecNumber evidence="2">1.5.1.3</ecNumber>
    </recommendedName>
</protein>
<dbReference type="PROSITE" id="PS51330">
    <property type="entry name" value="DHFR_2"/>
    <property type="match status" value="1"/>
</dbReference>
<dbReference type="SUPFAM" id="SSF53597">
    <property type="entry name" value="Dihydrofolate reductase-like"/>
    <property type="match status" value="1"/>
</dbReference>
<keyword evidence="6" id="KW-0560">Oxidoreductase</keyword>
<dbReference type="InterPro" id="IPR012259">
    <property type="entry name" value="DHFR"/>
</dbReference>
<dbReference type="GO" id="GO:0046654">
    <property type="term" value="P:tetrahydrofolate biosynthetic process"/>
    <property type="evidence" value="ECO:0007669"/>
    <property type="project" value="UniProtKB-UniPathway"/>
</dbReference>
<dbReference type="GO" id="GO:0050661">
    <property type="term" value="F:NADP binding"/>
    <property type="evidence" value="ECO:0007669"/>
    <property type="project" value="InterPro"/>
</dbReference>
<dbReference type="AlphaFoldDB" id="A0A1X7R3G2"/>
<dbReference type="PROSITE" id="PS00075">
    <property type="entry name" value="DHFR_1"/>
    <property type="match status" value="1"/>
</dbReference>
<evidence type="ECO:0000256" key="4">
    <source>
        <dbReference type="ARBA" id="ARBA00022563"/>
    </source>
</evidence>
<dbReference type="GO" id="GO:0005739">
    <property type="term" value="C:mitochondrion"/>
    <property type="evidence" value="ECO:0007669"/>
    <property type="project" value="TreeGrafter"/>
</dbReference>
<dbReference type="Gene3D" id="3.40.430.10">
    <property type="entry name" value="Dihydrofolate Reductase, subunit A"/>
    <property type="match status" value="1"/>
</dbReference>
<dbReference type="GO" id="GO:0046452">
    <property type="term" value="P:dihydrofolate metabolic process"/>
    <property type="evidence" value="ECO:0007669"/>
    <property type="project" value="TreeGrafter"/>
</dbReference>
<gene>
    <name evidence="9" type="ORF">KASA_0N01584G</name>
</gene>
<organism evidence="9 10">
    <name type="scientific">Maudiozyma saulgeensis</name>
    <dbReference type="NCBI Taxonomy" id="1789683"/>
    <lineage>
        <taxon>Eukaryota</taxon>
        <taxon>Fungi</taxon>
        <taxon>Dikarya</taxon>
        <taxon>Ascomycota</taxon>
        <taxon>Saccharomycotina</taxon>
        <taxon>Saccharomycetes</taxon>
        <taxon>Saccharomycetales</taxon>
        <taxon>Saccharomycetaceae</taxon>
        <taxon>Maudiozyma</taxon>
    </lineage>
</organism>
<evidence type="ECO:0000256" key="3">
    <source>
        <dbReference type="ARBA" id="ARBA00018886"/>
    </source>
</evidence>
<evidence type="ECO:0000259" key="8">
    <source>
        <dbReference type="PROSITE" id="PS51330"/>
    </source>
</evidence>
<dbReference type="UniPathway" id="UPA00077">
    <property type="reaction ID" value="UER00158"/>
</dbReference>
<evidence type="ECO:0000256" key="5">
    <source>
        <dbReference type="ARBA" id="ARBA00022857"/>
    </source>
</evidence>
<dbReference type="GO" id="GO:0006730">
    <property type="term" value="P:one-carbon metabolic process"/>
    <property type="evidence" value="ECO:0007669"/>
    <property type="project" value="UniProtKB-KW"/>
</dbReference>
<dbReference type="PANTHER" id="PTHR48069">
    <property type="entry name" value="DIHYDROFOLATE REDUCTASE"/>
    <property type="match status" value="1"/>
</dbReference>
<comment type="pathway">
    <text evidence="1">Cofactor biosynthesis; tetrahydrofolate biosynthesis; 5,6,7,8-tetrahydrofolate from 7,8-dihydrofolate: step 1/1.</text>
</comment>
<dbReference type="EC" id="1.5.1.3" evidence="2"/>
<evidence type="ECO:0000313" key="10">
    <source>
        <dbReference type="Proteomes" id="UP000196158"/>
    </source>
</evidence>
<dbReference type="InterPro" id="IPR017925">
    <property type="entry name" value="DHFR_CS"/>
</dbReference>
<sequence length="216" mass="24920">MPVPKKIDIVSVVAVLLPEFGIGCQGGLPWRLSKEMKYFRQVTSNTFDSNKQNAVIMGRKTWESIPLKFRPLPNRINVVISRSFDSQLTQDRLSDDKQYYKINSLTSGISQLKEQLGENLERIYIIGGGQIYNDGLKISDNLLITKLEIETTELEIPKMDTFLNIEQIQEEFIESKSELKDFLPSKVELPEPSTQGEYIEREKGYKFQYTLYTKSH</sequence>
<dbReference type="CDD" id="cd00209">
    <property type="entry name" value="DHFR"/>
    <property type="match status" value="1"/>
</dbReference>
<reference evidence="9 10" key="1">
    <citation type="submission" date="2017-04" db="EMBL/GenBank/DDBJ databases">
        <authorList>
            <person name="Afonso C.L."/>
            <person name="Miller P.J."/>
            <person name="Scott M.A."/>
            <person name="Spackman E."/>
            <person name="Goraichik I."/>
            <person name="Dimitrov K.M."/>
            <person name="Suarez D.L."/>
            <person name="Swayne D.E."/>
        </authorList>
    </citation>
    <scope>NUCLEOTIDE SEQUENCE [LARGE SCALE GENOMIC DNA]</scope>
</reference>
<evidence type="ECO:0000256" key="1">
    <source>
        <dbReference type="ARBA" id="ARBA00004903"/>
    </source>
</evidence>
<feature type="domain" description="DHFR" evidence="8">
    <location>
        <begin position="8"/>
        <end position="214"/>
    </location>
</feature>
<accession>A0A1X7R3G2</accession>
<dbReference type="Pfam" id="PF00186">
    <property type="entry name" value="DHFR_1"/>
    <property type="match status" value="1"/>
</dbReference>
<dbReference type="Proteomes" id="UP000196158">
    <property type="component" value="Unassembled WGS sequence"/>
</dbReference>
<dbReference type="STRING" id="1789683.A0A1X7R3G2"/>